<protein>
    <submittedName>
        <fullName evidence="7">Aldehyde dehydrogenase (NAD+)</fullName>
    </submittedName>
</protein>
<evidence type="ECO:0000256" key="1">
    <source>
        <dbReference type="ARBA" id="ARBA00009986"/>
    </source>
</evidence>
<dbReference type="SUPFAM" id="SSF53720">
    <property type="entry name" value="ALDH-like"/>
    <property type="match status" value="1"/>
</dbReference>
<dbReference type="InterPro" id="IPR016162">
    <property type="entry name" value="Ald_DH_N"/>
</dbReference>
<dbReference type="FunFam" id="3.40.605.10:FF:000007">
    <property type="entry name" value="NAD/NADP-dependent betaine aldehyde dehydrogenase"/>
    <property type="match status" value="1"/>
</dbReference>
<dbReference type="Pfam" id="PF00171">
    <property type="entry name" value="Aldedh"/>
    <property type="match status" value="1"/>
</dbReference>
<comment type="similarity">
    <text evidence="1 4">Belongs to the aldehyde dehydrogenase family.</text>
</comment>
<dbReference type="InterPro" id="IPR016163">
    <property type="entry name" value="Ald_DH_C"/>
</dbReference>
<dbReference type="Gene3D" id="3.40.309.10">
    <property type="entry name" value="Aldehyde Dehydrogenase, Chain A, domain 2"/>
    <property type="match status" value="1"/>
</dbReference>
<dbReference type="Gene3D" id="3.40.605.10">
    <property type="entry name" value="Aldehyde Dehydrogenase, Chain A, domain 1"/>
    <property type="match status" value="1"/>
</dbReference>
<evidence type="ECO:0000256" key="2">
    <source>
        <dbReference type="ARBA" id="ARBA00023002"/>
    </source>
</evidence>
<dbReference type="InterPro" id="IPR029510">
    <property type="entry name" value="Ald_DH_CS_GLU"/>
</dbReference>
<sequence length="476" mass="49753">MTLVQHLIDGAWRGQEDRARRNPANQTEVVNTSPSADAGTVHDAISAAEQAASGWASTPAPARGAILLDAAELLRTKHSEIARDLVREEGKTLAEATGEVRRAIDVLRYFGARGWHQDGSVFPSASADTTVLTRQEPLGVVGLITPWNFPIAIPAWKLAPALIAGNAVVLKPAEFTPASADHLARALLAAGLPDGVLNVVHGAGEVAGKTLVEDDRVAAVSFTGSTDVGMRIQRTVTERRGRVQLEMGGKNAYLVLDDAAPEAAARVVAAGAFGLTGQACTATSRVYCTPGVRAEFSAALATEAKRYQPGDGLATGTAMGPVISEQQLATDVGAVRTAIDNGATVVTGGADPDGLRFEPTVLTDMAQDADVVRQEVFGPVLAVLPVADLDEGLARVNDSPYGLAAGICTRDLAAAHHFAAATHVGVVKVNRPTTGLDLNVPFGGVKDSSTNTFREQGPTATEFYSWSKTVYFGHDR</sequence>
<dbReference type="EMBL" id="SLXQ01000025">
    <property type="protein sequence ID" value="TCP41619.1"/>
    <property type="molecule type" value="Genomic_DNA"/>
</dbReference>
<evidence type="ECO:0000256" key="4">
    <source>
        <dbReference type="RuleBase" id="RU003345"/>
    </source>
</evidence>
<dbReference type="Proteomes" id="UP000294911">
    <property type="component" value="Unassembled WGS sequence"/>
</dbReference>
<feature type="active site" evidence="3">
    <location>
        <position position="246"/>
    </location>
</feature>
<dbReference type="AlphaFoldDB" id="A0A4R2PZU8"/>
<feature type="domain" description="Aldehyde dehydrogenase" evidence="6">
    <location>
        <begin position="18"/>
        <end position="470"/>
    </location>
</feature>
<evidence type="ECO:0000313" key="8">
    <source>
        <dbReference type="Proteomes" id="UP000294911"/>
    </source>
</evidence>
<dbReference type="InterPro" id="IPR015590">
    <property type="entry name" value="Aldehyde_DH_dom"/>
</dbReference>
<dbReference type="PANTHER" id="PTHR11699">
    <property type="entry name" value="ALDEHYDE DEHYDROGENASE-RELATED"/>
    <property type="match status" value="1"/>
</dbReference>
<evidence type="ECO:0000256" key="5">
    <source>
        <dbReference type="SAM" id="MobiDB-lite"/>
    </source>
</evidence>
<feature type="region of interest" description="Disordered" evidence="5">
    <location>
        <begin position="14"/>
        <end position="38"/>
    </location>
</feature>
<dbReference type="PROSITE" id="PS00070">
    <property type="entry name" value="ALDEHYDE_DEHYDR_CYS"/>
    <property type="match status" value="1"/>
</dbReference>
<reference evidence="7 8" key="1">
    <citation type="submission" date="2019-03" db="EMBL/GenBank/DDBJ databases">
        <title>Genomic Encyclopedia of Type Strains, Phase IV (KMG-IV): sequencing the most valuable type-strain genomes for metagenomic binning, comparative biology and taxonomic classification.</title>
        <authorList>
            <person name="Goeker M."/>
        </authorList>
    </citation>
    <scope>NUCLEOTIDE SEQUENCE [LARGE SCALE GENOMIC DNA]</scope>
    <source>
        <strain evidence="7 8">DSM 45765</strain>
    </source>
</reference>
<evidence type="ECO:0000256" key="3">
    <source>
        <dbReference type="PROSITE-ProRule" id="PRU10007"/>
    </source>
</evidence>
<dbReference type="GO" id="GO:0016620">
    <property type="term" value="F:oxidoreductase activity, acting on the aldehyde or oxo group of donors, NAD or NADP as acceptor"/>
    <property type="evidence" value="ECO:0007669"/>
    <property type="project" value="InterPro"/>
</dbReference>
<keyword evidence="8" id="KW-1185">Reference proteome</keyword>
<comment type="caution">
    <text evidence="7">The sequence shown here is derived from an EMBL/GenBank/DDBJ whole genome shotgun (WGS) entry which is preliminary data.</text>
</comment>
<dbReference type="PROSITE" id="PS00687">
    <property type="entry name" value="ALDEHYDE_DEHYDR_GLU"/>
    <property type="match status" value="1"/>
</dbReference>
<accession>A0A4R2PZU8</accession>
<dbReference type="InterPro" id="IPR016160">
    <property type="entry name" value="Ald_DH_CS_CYS"/>
</dbReference>
<gene>
    <name evidence="7" type="ORF">EV191_1254</name>
</gene>
<keyword evidence="2 4" id="KW-0560">Oxidoreductase</keyword>
<feature type="compositionally biased region" description="Polar residues" evidence="5">
    <location>
        <begin position="23"/>
        <end position="35"/>
    </location>
</feature>
<name>A0A4R2PZU8_9PSEU</name>
<proteinExistence type="inferred from homology"/>
<dbReference type="InterPro" id="IPR016161">
    <property type="entry name" value="Ald_DH/histidinol_DH"/>
</dbReference>
<organism evidence="7 8">
    <name type="scientific">Tamaricihabitans halophyticus</name>
    <dbReference type="NCBI Taxonomy" id="1262583"/>
    <lineage>
        <taxon>Bacteria</taxon>
        <taxon>Bacillati</taxon>
        <taxon>Actinomycetota</taxon>
        <taxon>Actinomycetes</taxon>
        <taxon>Pseudonocardiales</taxon>
        <taxon>Pseudonocardiaceae</taxon>
        <taxon>Tamaricihabitans</taxon>
    </lineage>
</organism>
<evidence type="ECO:0000313" key="7">
    <source>
        <dbReference type="EMBL" id="TCP41619.1"/>
    </source>
</evidence>
<evidence type="ECO:0000259" key="6">
    <source>
        <dbReference type="Pfam" id="PF00171"/>
    </source>
</evidence>